<accession>A0ABW7QET9</accession>
<reference evidence="4 5" key="1">
    <citation type="submission" date="2024-09" db="EMBL/GenBank/DDBJ databases">
        <authorList>
            <person name="Pan X."/>
        </authorList>
    </citation>
    <scope>NUCLEOTIDE SEQUENCE [LARGE SCALE GENOMIC DNA]</scope>
    <source>
        <strain evidence="4 5">B2969</strain>
    </source>
</reference>
<protein>
    <submittedName>
        <fullName evidence="4">SRPBCC domain-containing protein</fullName>
    </submittedName>
</protein>
<name>A0ABW7QET9_9MICO</name>
<sequence length="136" mass="14830">MPGFIARADIEVDASPEKVWDTITKHASEVNFGATVDSDWKAGSPVVWHGEWEGKSFEDRGEVIEAIAPHRLVLTHSSGSSHAKGSEHRLTYELAGRGAGTHLEFWQDGNATPTAAGESESNWRKHLAAIKERAEA</sequence>
<dbReference type="InterPro" id="IPR013538">
    <property type="entry name" value="ASHA1/2-like_C"/>
</dbReference>
<dbReference type="Proteomes" id="UP001610861">
    <property type="component" value="Unassembled WGS sequence"/>
</dbReference>
<proteinExistence type="inferred from homology"/>
<gene>
    <name evidence="4" type="ORF">ACH3VR_19910</name>
</gene>
<dbReference type="Gene3D" id="3.30.530.20">
    <property type="match status" value="1"/>
</dbReference>
<evidence type="ECO:0000256" key="1">
    <source>
        <dbReference type="ARBA" id="ARBA00006817"/>
    </source>
</evidence>
<dbReference type="RefSeq" id="WP_397558072.1">
    <property type="nucleotide sequence ID" value="NZ_JBIQWL010000011.1"/>
</dbReference>
<dbReference type="Pfam" id="PF08327">
    <property type="entry name" value="AHSA1"/>
    <property type="match status" value="1"/>
</dbReference>
<evidence type="ECO:0000313" key="4">
    <source>
        <dbReference type="EMBL" id="MFH8252643.1"/>
    </source>
</evidence>
<comment type="similarity">
    <text evidence="1">Belongs to the AHA1 family.</text>
</comment>
<dbReference type="SUPFAM" id="SSF55961">
    <property type="entry name" value="Bet v1-like"/>
    <property type="match status" value="1"/>
</dbReference>
<comment type="caution">
    <text evidence="4">The sequence shown here is derived from an EMBL/GenBank/DDBJ whole genome shotgun (WGS) entry which is preliminary data.</text>
</comment>
<dbReference type="InterPro" id="IPR023393">
    <property type="entry name" value="START-like_dom_sf"/>
</dbReference>
<feature type="domain" description="Activator of Hsp90 ATPase homologue 1/2-like C-terminal" evidence="3">
    <location>
        <begin position="13"/>
        <end position="133"/>
    </location>
</feature>
<feature type="region of interest" description="Disordered" evidence="2">
    <location>
        <begin position="105"/>
        <end position="124"/>
    </location>
</feature>
<evidence type="ECO:0000259" key="3">
    <source>
        <dbReference type="Pfam" id="PF08327"/>
    </source>
</evidence>
<organism evidence="4 5">
    <name type="scientific">Microbacterium alkaliflavum</name>
    <dbReference type="NCBI Taxonomy" id="3248839"/>
    <lineage>
        <taxon>Bacteria</taxon>
        <taxon>Bacillati</taxon>
        <taxon>Actinomycetota</taxon>
        <taxon>Actinomycetes</taxon>
        <taxon>Micrococcales</taxon>
        <taxon>Microbacteriaceae</taxon>
        <taxon>Microbacterium</taxon>
    </lineage>
</organism>
<keyword evidence="5" id="KW-1185">Reference proteome</keyword>
<evidence type="ECO:0000256" key="2">
    <source>
        <dbReference type="SAM" id="MobiDB-lite"/>
    </source>
</evidence>
<evidence type="ECO:0000313" key="5">
    <source>
        <dbReference type="Proteomes" id="UP001610861"/>
    </source>
</evidence>
<dbReference type="EMBL" id="JBIQWL010000011">
    <property type="protein sequence ID" value="MFH8252643.1"/>
    <property type="molecule type" value="Genomic_DNA"/>
</dbReference>